<dbReference type="InterPro" id="IPR017850">
    <property type="entry name" value="Alkaline_phosphatase_core_sf"/>
</dbReference>
<name>A0A016VR43_9BILA</name>
<organism evidence="7 8">
    <name type="scientific">Ancylostoma ceylanicum</name>
    <dbReference type="NCBI Taxonomy" id="53326"/>
    <lineage>
        <taxon>Eukaryota</taxon>
        <taxon>Metazoa</taxon>
        <taxon>Ecdysozoa</taxon>
        <taxon>Nematoda</taxon>
        <taxon>Chromadorea</taxon>
        <taxon>Rhabditida</taxon>
        <taxon>Rhabditina</taxon>
        <taxon>Rhabditomorpha</taxon>
        <taxon>Strongyloidea</taxon>
        <taxon>Ancylostomatidae</taxon>
        <taxon>Ancylostomatinae</taxon>
        <taxon>Ancylostoma</taxon>
    </lineage>
</organism>
<evidence type="ECO:0000256" key="4">
    <source>
        <dbReference type="ARBA" id="ARBA00022801"/>
    </source>
</evidence>
<dbReference type="EMBL" id="JARK01001342">
    <property type="protein sequence ID" value="EYC29238.1"/>
    <property type="molecule type" value="Genomic_DNA"/>
</dbReference>
<dbReference type="PANTHER" id="PTHR43108:SF16">
    <property type="entry name" value="EXTRACELLULAR SULFATASE SULF-1 HOMOLOG"/>
    <property type="match status" value="1"/>
</dbReference>
<dbReference type="OrthoDB" id="96314at2759"/>
<evidence type="ECO:0000256" key="1">
    <source>
        <dbReference type="ARBA" id="ARBA00001913"/>
    </source>
</evidence>
<dbReference type="STRING" id="53326.A0A016VR43"/>
<dbReference type="Gene3D" id="3.40.720.10">
    <property type="entry name" value="Alkaline Phosphatase, subunit A"/>
    <property type="match status" value="1"/>
</dbReference>
<comment type="cofactor">
    <cofactor evidence="1">
        <name>Ca(2+)</name>
        <dbReference type="ChEBI" id="CHEBI:29108"/>
    </cofactor>
</comment>
<evidence type="ECO:0000259" key="6">
    <source>
        <dbReference type="Pfam" id="PF00884"/>
    </source>
</evidence>
<dbReference type="Pfam" id="PF00884">
    <property type="entry name" value="Sulfatase"/>
    <property type="match status" value="1"/>
</dbReference>
<accession>A0A016VR43</accession>
<feature type="domain" description="Sulfatase N-terminal" evidence="6">
    <location>
        <begin position="100"/>
        <end position="166"/>
    </location>
</feature>
<dbReference type="GO" id="GO:0008449">
    <property type="term" value="F:N-acetylglucosamine-6-sulfatase activity"/>
    <property type="evidence" value="ECO:0007669"/>
    <property type="project" value="TreeGrafter"/>
</dbReference>
<gene>
    <name evidence="7" type="primary">Acey_s0006.g2860</name>
    <name evidence="7" type="ORF">Y032_0006g2860</name>
</gene>
<sequence>MPWYLYTYRNPSKVRLRYKRLRSHLKPAQLYPKLVDSSFSIFLRRQVVGLKLLDNLQSGGPSSSGFHLYTSYKMREQAETLVILAMALVAVVFGHGETRKNVVLIITDDQDIELGSMTFMPKVMRLMKEKGTEFTGGFVSTPICCPSRSSILTGMYVHNHNVHTNNHNCSGEEWK</sequence>
<dbReference type="GO" id="GO:0005539">
    <property type="term" value="F:glycosaminoglycan binding"/>
    <property type="evidence" value="ECO:0007669"/>
    <property type="project" value="TreeGrafter"/>
</dbReference>
<proteinExistence type="inferred from homology"/>
<protein>
    <recommendedName>
        <fullName evidence="6">Sulfatase N-terminal domain-containing protein</fullName>
    </recommendedName>
</protein>
<keyword evidence="3" id="KW-0732">Signal</keyword>
<dbReference type="SUPFAM" id="SSF53649">
    <property type="entry name" value="Alkaline phosphatase-like"/>
    <property type="match status" value="1"/>
</dbReference>
<dbReference type="PANTHER" id="PTHR43108">
    <property type="entry name" value="N-ACETYLGLUCOSAMINE-6-SULFATASE FAMILY MEMBER"/>
    <property type="match status" value="1"/>
</dbReference>
<keyword evidence="4" id="KW-0378">Hydrolase</keyword>
<evidence type="ECO:0000313" key="8">
    <source>
        <dbReference type="Proteomes" id="UP000024635"/>
    </source>
</evidence>
<dbReference type="PROSITE" id="PS00523">
    <property type="entry name" value="SULFATASE_1"/>
    <property type="match status" value="1"/>
</dbReference>
<reference evidence="8" key="1">
    <citation type="journal article" date="2015" name="Nat. Genet.">
        <title>The genome and transcriptome of the zoonotic hookworm Ancylostoma ceylanicum identify infection-specific gene families.</title>
        <authorList>
            <person name="Schwarz E.M."/>
            <person name="Hu Y."/>
            <person name="Antoshechkin I."/>
            <person name="Miller M.M."/>
            <person name="Sternberg P.W."/>
            <person name="Aroian R.V."/>
        </authorList>
    </citation>
    <scope>NUCLEOTIDE SEQUENCE</scope>
    <source>
        <strain evidence="8">HY135</strain>
    </source>
</reference>
<keyword evidence="8" id="KW-1185">Reference proteome</keyword>
<keyword evidence="5" id="KW-0325">Glycoprotein</keyword>
<comment type="similarity">
    <text evidence="2">Belongs to the sulfatase family.</text>
</comment>
<dbReference type="InterPro" id="IPR000917">
    <property type="entry name" value="Sulfatase_N"/>
</dbReference>
<evidence type="ECO:0000256" key="5">
    <source>
        <dbReference type="ARBA" id="ARBA00023180"/>
    </source>
</evidence>
<evidence type="ECO:0000256" key="2">
    <source>
        <dbReference type="ARBA" id="ARBA00008779"/>
    </source>
</evidence>
<dbReference type="Proteomes" id="UP000024635">
    <property type="component" value="Unassembled WGS sequence"/>
</dbReference>
<comment type="caution">
    <text evidence="7">The sequence shown here is derived from an EMBL/GenBank/DDBJ whole genome shotgun (WGS) entry which is preliminary data.</text>
</comment>
<dbReference type="AlphaFoldDB" id="A0A016VR43"/>
<evidence type="ECO:0000256" key="3">
    <source>
        <dbReference type="ARBA" id="ARBA00022729"/>
    </source>
</evidence>
<evidence type="ECO:0000313" key="7">
    <source>
        <dbReference type="EMBL" id="EYC29238.1"/>
    </source>
</evidence>
<dbReference type="InterPro" id="IPR024607">
    <property type="entry name" value="Sulfatase_CS"/>
</dbReference>